<protein>
    <recommendedName>
        <fullName evidence="1">PDZ domain-containing protein</fullName>
    </recommendedName>
</protein>
<dbReference type="PROSITE" id="PS50106">
    <property type="entry name" value="PDZ"/>
    <property type="match status" value="1"/>
</dbReference>
<dbReference type="AlphaFoldDB" id="A0A1L5BKN6"/>
<dbReference type="InterPro" id="IPR021109">
    <property type="entry name" value="Peptidase_aspartic_dom_sf"/>
</dbReference>
<sequence>MDLLHRHMIFAPVKLNDRNIPALVDSGTSRSIIHHGLARELGLVPLGEASVTSFTRRVAGLSYRTERMELAGTFLNNFVIDSYGMAEIEALSRQHIPLIVGRDVLQKVDVDFDFVGNRIRWISKGARRDFQADLSVALHGERAAFPSIDLALEGRARERALLDSGSNTPITMAADYAREHGFLDNRRQSSAVSISLEGALTNVVFSLRSVNIGAFELYNVPVQAVENWKLAEPISLGWPLFQAFRMVLSLGGKSLDAKVDPHILTSEIPRDRLGISGRREEQQLIISHVAPWSPAWHAGLRLNDVVVTVDGRAISAGYPVPGERIGFRAAGSKVRLGLASGRNIDLTLTNYF</sequence>
<evidence type="ECO:0000313" key="2">
    <source>
        <dbReference type="EMBL" id="APL93342.1"/>
    </source>
</evidence>
<feature type="domain" description="PDZ" evidence="1">
    <location>
        <begin position="262"/>
        <end position="342"/>
    </location>
</feature>
<dbReference type="Gene3D" id="2.40.70.10">
    <property type="entry name" value="Acid Proteases"/>
    <property type="match status" value="2"/>
</dbReference>
<name>A0A1L5BKN6_SPHIB</name>
<dbReference type="SUPFAM" id="SSF50630">
    <property type="entry name" value="Acid proteases"/>
    <property type="match status" value="1"/>
</dbReference>
<proteinExistence type="predicted"/>
<gene>
    <name evidence="2" type="ORF">SIDU_01730</name>
</gene>
<dbReference type="PROSITE" id="PS00141">
    <property type="entry name" value="ASP_PROTEASE"/>
    <property type="match status" value="1"/>
</dbReference>
<dbReference type="GO" id="GO:0004190">
    <property type="term" value="F:aspartic-type endopeptidase activity"/>
    <property type="evidence" value="ECO:0007669"/>
    <property type="project" value="InterPro"/>
</dbReference>
<dbReference type="SUPFAM" id="SSF50156">
    <property type="entry name" value="PDZ domain-like"/>
    <property type="match status" value="1"/>
</dbReference>
<dbReference type="InterPro" id="IPR036034">
    <property type="entry name" value="PDZ_sf"/>
</dbReference>
<organism evidence="2 3">
    <name type="scientific">Sphingobium indicum (strain DSM 16412 / CCM 7286 / MTCC 6364 / B90A)</name>
    <dbReference type="NCBI Taxonomy" id="861109"/>
    <lineage>
        <taxon>Bacteria</taxon>
        <taxon>Pseudomonadati</taxon>
        <taxon>Pseudomonadota</taxon>
        <taxon>Alphaproteobacteria</taxon>
        <taxon>Sphingomonadales</taxon>
        <taxon>Sphingomonadaceae</taxon>
        <taxon>Sphingobium</taxon>
    </lineage>
</organism>
<dbReference type="Pfam" id="PF13180">
    <property type="entry name" value="PDZ_2"/>
    <property type="match status" value="1"/>
</dbReference>
<dbReference type="InterPro" id="IPR001969">
    <property type="entry name" value="Aspartic_peptidase_AS"/>
</dbReference>
<dbReference type="SMART" id="SM00228">
    <property type="entry name" value="PDZ"/>
    <property type="match status" value="1"/>
</dbReference>
<dbReference type="InterPro" id="IPR001478">
    <property type="entry name" value="PDZ"/>
</dbReference>
<evidence type="ECO:0000313" key="3">
    <source>
        <dbReference type="Proteomes" id="UP000004550"/>
    </source>
</evidence>
<dbReference type="Pfam" id="PF09668">
    <property type="entry name" value="Asp_protease"/>
    <property type="match status" value="1"/>
</dbReference>
<reference evidence="2 3" key="1">
    <citation type="journal article" date="2012" name="J. Bacteriol.">
        <title>Genome sequence of Sphingobium indicum B90A, a hexachlorocyclohexane-degrading bacterium.</title>
        <authorList>
            <person name="Anand S."/>
            <person name="Sangwan N."/>
            <person name="Lata P."/>
            <person name="Kaur J."/>
            <person name="Dua A."/>
            <person name="Singh A.K."/>
            <person name="Verma M."/>
            <person name="Kaur J."/>
            <person name="Khurana J.P."/>
            <person name="Khurana P."/>
            <person name="Mathur S."/>
            <person name="Lal R."/>
        </authorList>
    </citation>
    <scope>NUCLEOTIDE SEQUENCE [LARGE SCALE GENOMIC DNA]</scope>
    <source>
        <strain evidence="3">DSM 16412 / CCM 7286 / MTCC 6364 / B90A</strain>
    </source>
</reference>
<dbReference type="GO" id="GO:0006508">
    <property type="term" value="P:proteolysis"/>
    <property type="evidence" value="ECO:0007669"/>
    <property type="project" value="InterPro"/>
</dbReference>
<dbReference type="EMBL" id="CP013070">
    <property type="protein sequence ID" value="APL93342.1"/>
    <property type="molecule type" value="Genomic_DNA"/>
</dbReference>
<dbReference type="Proteomes" id="UP000004550">
    <property type="component" value="Chromosome"/>
</dbReference>
<accession>A0A1L5BKN6</accession>
<dbReference type="InterPro" id="IPR019103">
    <property type="entry name" value="Peptidase_aspartic_DDI1-type"/>
</dbReference>
<evidence type="ECO:0000259" key="1">
    <source>
        <dbReference type="PROSITE" id="PS50106"/>
    </source>
</evidence>
<dbReference type="KEGG" id="sinb:SIDU_01730"/>
<dbReference type="Gene3D" id="2.30.42.10">
    <property type="match status" value="1"/>
</dbReference>